<dbReference type="VEuPathDB" id="FungiDB:MPH_08801"/>
<accession>K2RV86</accession>
<organism evidence="2 3">
    <name type="scientific">Macrophomina phaseolina (strain MS6)</name>
    <name type="common">Charcoal rot fungus</name>
    <dbReference type="NCBI Taxonomy" id="1126212"/>
    <lineage>
        <taxon>Eukaryota</taxon>
        <taxon>Fungi</taxon>
        <taxon>Dikarya</taxon>
        <taxon>Ascomycota</taxon>
        <taxon>Pezizomycotina</taxon>
        <taxon>Dothideomycetes</taxon>
        <taxon>Dothideomycetes incertae sedis</taxon>
        <taxon>Botryosphaeriales</taxon>
        <taxon>Botryosphaeriaceae</taxon>
        <taxon>Macrophomina</taxon>
    </lineage>
</organism>
<dbReference type="EMBL" id="AHHD01000375">
    <property type="protein sequence ID" value="EKG14059.1"/>
    <property type="molecule type" value="Genomic_DNA"/>
</dbReference>
<dbReference type="AlphaFoldDB" id="K2RV86"/>
<comment type="caution">
    <text evidence="2">The sequence shown here is derived from an EMBL/GenBank/DDBJ whole genome shotgun (WGS) entry which is preliminary data.</text>
</comment>
<dbReference type="STRING" id="1126212.K2RV86"/>
<dbReference type="InParanoid" id="K2RV86"/>
<dbReference type="HOGENOM" id="CLU_1768448_0_0_1"/>
<feature type="compositionally biased region" description="Basic and acidic residues" evidence="1">
    <location>
        <begin position="124"/>
        <end position="147"/>
    </location>
</feature>
<reference evidence="2 3" key="1">
    <citation type="journal article" date="2012" name="BMC Genomics">
        <title>Tools to kill: Genome of one of the most destructive plant pathogenic fungi Macrophomina phaseolina.</title>
        <authorList>
            <person name="Islam M.S."/>
            <person name="Haque M.S."/>
            <person name="Islam M.M."/>
            <person name="Emdad E.M."/>
            <person name="Halim A."/>
            <person name="Hossen Q.M.M."/>
            <person name="Hossain M.Z."/>
            <person name="Ahmed B."/>
            <person name="Rahim S."/>
            <person name="Rahman M.S."/>
            <person name="Alam M.M."/>
            <person name="Hou S."/>
            <person name="Wan X."/>
            <person name="Saito J.A."/>
            <person name="Alam M."/>
        </authorList>
    </citation>
    <scope>NUCLEOTIDE SEQUENCE [LARGE SCALE GENOMIC DNA]</scope>
    <source>
        <strain evidence="2 3">MS6</strain>
    </source>
</reference>
<dbReference type="OrthoDB" id="408631at2759"/>
<sequence length="147" mass="16452">MTEPINPIPSKYLDKLDPQFIEVYNTHAAFRIRADQASIEEVRANPTKYQATVPPGPTPPVASATIHKIAVDNPPGEIEAKVYIPTSESICAGGLQNAEGKLPAYVNYHGGQFPHPLFPTGAKQQEKEKEKERERKKERKKEDYENI</sequence>
<proteinExistence type="predicted"/>
<name>K2RV86_MACPH</name>
<feature type="region of interest" description="Disordered" evidence="1">
    <location>
        <begin position="113"/>
        <end position="147"/>
    </location>
</feature>
<evidence type="ECO:0000256" key="1">
    <source>
        <dbReference type="SAM" id="MobiDB-lite"/>
    </source>
</evidence>
<protein>
    <submittedName>
        <fullName evidence="2">Uncharacterized protein</fullName>
    </submittedName>
</protein>
<gene>
    <name evidence="2" type="ORF">MPH_08801</name>
</gene>
<evidence type="ECO:0000313" key="2">
    <source>
        <dbReference type="EMBL" id="EKG14059.1"/>
    </source>
</evidence>
<dbReference type="Proteomes" id="UP000007129">
    <property type="component" value="Unassembled WGS sequence"/>
</dbReference>
<dbReference type="InterPro" id="IPR029058">
    <property type="entry name" value="AB_hydrolase_fold"/>
</dbReference>
<dbReference type="Gene3D" id="3.40.50.1820">
    <property type="entry name" value="alpha/beta hydrolase"/>
    <property type="match status" value="1"/>
</dbReference>
<evidence type="ECO:0000313" key="3">
    <source>
        <dbReference type="Proteomes" id="UP000007129"/>
    </source>
</evidence>